<name>A0A5C5ZTC3_9BACT</name>
<feature type="compositionally biased region" description="Gly residues" evidence="1">
    <location>
        <begin position="30"/>
        <end position="48"/>
    </location>
</feature>
<keyword evidence="2" id="KW-0732">Signal</keyword>
<gene>
    <name evidence="3" type="ORF">Mal64_11490</name>
</gene>
<keyword evidence="4" id="KW-1185">Reference proteome</keyword>
<feature type="region of interest" description="Disordered" evidence="1">
    <location>
        <begin position="28"/>
        <end position="119"/>
    </location>
</feature>
<evidence type="ECO:0000313" key="3">
    <source>
        <dbReference type="EMBL" id="TWT90752.1"/>
    </source>
</evidence>
<comment type="caution">
    <text evidence="3">The sequence shown here is derived from an EMBL/GenBank/DDBJ whole genome shotgun (WGS) entry which is preliminary data.</text>
</comment>
<feature type="signal peptide" evidence="2">
    <location>
        <begin position="1"/>
        <end position="21"/>
    </location>
</feature>
<proteinExistence type="predicted"/>
<feature type="chain" id="PRO_5022724300" evidence="2">
    <location>
        <begin position="22"/>
        <end position="385"/>
    </location>
</feature>
<dbReference type="AlphaFoldDB" id="A0A5C5ZTC3"/>
<dbReference type="EMBL" id="SJPQ01000001">
    <property type="protein sequence ID" value="TWT90752.1"/>
    <property type="molecule type" value="Genomic_DNA"/>
</dbReference>
<dbReference type="Proteomes" id="UP000315440">
    <property type="component" value="Unassembled WGS sequence"/>
</dbReference>
<dbReference type="RefSeq" id="WP_146397916.1">
    <property type="nucleotide sequence ID" value="NZ_SJPQ01000001.1"/>
</dbReference>
<evidence type="ECO:0000256" key="2">
    <source>
        <dbReference type="SAM" id="SignalP"/>
    </source>
</evidence>
<sequence precursor="true">MPRSCCARAALVFSVALLFIAADTAIARGRPGGGGANRSGARAGGGFSGPSARNFTPSGPPRSGSLGASGGIRTNSARPNVGGGRAGVANNSRPGGFSPNTSGPRSSGFGAGPGRNNATAQQLQGFLGGSGAAGALQQSQAWQAGNGWQHGQVQNLGQALQQSQAATQSDSLQSRAGQIDKAQLQQTAQSAAANWQNGPQPFSPAWYAQHPNAWQATHPYADNVAIATAATVSAWITYGAPYPATGVAYVESGDTYNTYVVEETAPQAAPQQPVPAPPSEAESEEWLHLGVYGLAPQGDEQAALMVQLAVNRQGQLAGSSFDPTNGEVQNVVGLVDPAQQQATWRLEEDPSVSFTAPLASLTEETGAISVATANGAQAWTLTRQE</sequence>
<feature type="compositionally biased region" description="Low complexity" evidence="1">
    <location>
        <begin position="182"/>
        <end position="193"/>
    </location>
</feature>
<feature type="region of interest" description="Disordered" evidence="1">
    <location>
        <begin position="167"/>
        <end position="197"/>
    </location>
</feature>
<dbReference type="OrthoDB" id="282085at2"/>
<evidence type="ECO:0000256" key="1">
    <source>
        <dbReference type="SAM" id="MobiDB-lite"/>
    </source>
</evidence>
<protein>
    <submittedName>
        <fullName evidence="3">Uncharacterized protein</fullName>
    </submittedName>
</protein>
<organism evidence="3 4">
    <name type="scientific">Pseudobythopirellula maris</name>
    <dbReference type="NCBI Taxonomy" id="2527991"/>
    <lineage>
        <taxon>Bacteria</taxon>
        <taxon>Pseudomonadati</taxon>
        <taxon>Planctomycetota</taxon>
        <taxon>Planctomycetia</taxon>
        <taxon>Pirellulales</taxon>
        <taxon>Lacipirellulaceae</taxon>
        <taxon>Pseudobythopirellula</taxon>
    </lineage>
</organism>
<reference evidence="3 4" key="1">
    <citation type="submission" date="2019-02" db="EMBL/GenBank/DDBJ databases">
        <title>Deep-cultivation of Planctomycetes and their phenomic and genomic characterization uncovers novel biology.</title>
        <authorList>
            <person name="Wiegand S."/>
            <person name="Jogler M."/>
            <person name="Boedeker C."/>
            <person name="Pinto D."/>
            <person name="Vollmers J."/>
            <person name="Rivas-Marin E."/>
            <person name="Kohn T."/>
            <person name="Peeters S.H."/>
            <person name="Heuer A."/>
            <person name="Rast P."/>
            <person name="Oberbeckmann S."/>
            <person name="Bunk B."/>
            <person name="Jeske O."/>
            <person name="Meyerdierks A."/>
            <person name="Storesund J.E."/>
            <person name="Kallscheuer N."/>
            <person name="Luecker S."/>
            <person name="Lage O.M."/>
            <person name="Pohl T."/>
            <person name="Merkel B.J."/>
            <person name="Hornburger P."/>
            <person name="Mueller R.-W."/>
            <person name="Bruemmer F."/>
            <person name="Labrenz M."/>
            <person name="Spormann A.M."/>
            <person name="Op Den Camp H."/>
            <person name="Overmann J."/>
            <person name="Amann R."/>
            <person name="Jetten M.S.M."/>
            <person name="Mascher T."/>
            <person name="Medema M.H."/>
            <person name="Devos D.P."/>
            <person name="Kaster A.-K."/>
            <person name="Ovreas L."/>
            <person name="Rohde M."/>
            <person name="Galperin M.Y."/>
            <person name="Jogler C."/>
        </authorList>
    </citation>
    <scope>NUCLEOTIDE SEQUENCE [LARGE SCALE GENOMIC DNA]</scope>
    <source>
        <strain evidence="3 4">Mal64</strain>
    </source>
</reference>
<evidence type="ECO:0000313" key="4">
    <source>
        <dbReference type="Proteomes" id="UP000315440"/>
    </source>
</evidence>
<accession>A0A5C5ZTC3</accession>